<dbReference type="Proteomes" id="UP001479436">
    <property type="component" value="Unassembled WGS sequence"/>
</dbReference>
<proteinExistence type="predicted"/>
<evidence type="ECO:0000313" key="3">
    <source>
        <dbReference type="Proteomes" id="UP001479436"/>
    </source>
</evidence>
<keyword evidence="3" id="KW-1185">Reference proteome</keyword>
<feature type="region of interest" description="Disordered" evidence="1">
    <location>
        <begin position="111"/>
        <end position="134"/>
    </location>
</feature>
<comment type="caution">
    <text evidence="2">The sequence shown here is derived from an EMBL/GenBank/DDBJ whole genome shotgun (WGS) entry which is preliminary data.</text>
</comment>
<evidence type="ECO:0000256" key="1">
    <source>
        <dbReference type="SAM" id="MobiDB-lite"/>
    </source>
</evidence>
<gene>
    <name evidence="2" type="ORF">K7432_000864</name>
</gene>
<evidence type="ECO:0000313" key="2">
    <source>
        <dbReference type="EMBL" id="KAK9728718.1"/>
    </source>
</evidence>
<accession>A0ABR2WAN1</accession>
<dbReference type="InterPro" id="IPR016813">
    <property type="entry name" value="NADH_Ub_cplx-1_21kDa"/>
</dbReference>
<dbReference type="EMBL" id="JASJQH010006892">
    <property type="protein sequence ID" value="KAK9728718.1"/>
    <property type="molecule type" value="Genomic_DNA"/>
</dbReference>
<organism evidence="2 3">
    <name type="scientific">Basidiobolus ranarum</name>
    <dbReference type="NCBI Taxonomy" id="34480"/>
    <lineage>
        <taxon>Eukaryota</taxon>
        <taxon>Fungi</taxon>
        <taxon>Fungi incertae sedis</taxon>
        <taxon>Zoopagomycota</taxon>
        <taxon>Entomophthoromycotina</taxon>
        <taxon>Basidiobolomycetes</taxon>
        <taxon>Basidiobolales</taxon>
        <taxon>Basidiobolaceae</taxon>
        <taxon>Basidiobolus</taxon>
    </lineage>
</organism>
<protein>
    <recommendedName>
        <fullName evidence="4">NADH dehydrogenase [ubiquinone] 1 alpha subcomplex subunit 7</fullName>
    </recommendedName>
</protein>
<dbReference type="PANTHER" id="PTHR37325:SF1">
    <property type="entry name" value="OXIDOREDUCTASE 21 KDA SUBUNIT, PUTATIVE (AFU_ORTHOLOGUE AFUA_4G05910)-RELATED"/>
    <property type="match status" value="1"/>
</dbReference>
<dbReference type="PANTHER" id="PTHR37325">
    <property type="entry name" value="OXIDOREDUCTASE 21 KDA SUBUNIT, PUTATIVE (AFU_ORTHOLOGUE AFUA_4G05910)-RELATED"/>
    <property type="match status" value="1"/>
</dbReference>
<name>A0ABR2WAN1_9FUNG</name>
<reference evidence="2 3" key="1">
    <citation type="submission" date="2023-04" db="EMBL/GenBank/DDBJ databases">
        <title>Genome of Basidiobolus ranarum AG-B5.</title>
        <authorList>
            <person name="Stajich J.E."/>
            <person name="Carter-House D."/>
            <person name="Gryganskyi A."/>
        </authorList>
    </citation>
    <scope>NUCLEOTIDE SEQUENCE [LARGE SCALE GENOMIC DNA]</scope>
    <source>
        <strain evidence="2 3">AG-B5</strain>
    </source>
</reference>
<evidence type="ECO:0008006" key="4">
    <source>
        <dbReference type="Google" id="ProtNLM"/>
    </source>
</evidence>
<dbReference type="CDD" id="cd22849">
    <property type="entry name" value="NuzM"/>
    <property type="match status" value="1"/>
</dbReference>
<sequence length="147" mass="16724">MSSFWKKIGRLLWVNPEFSESMLTPGKYRIPSPGSQPAYSKAPTEVTKVHHNYYFNRDVRRNYPRTHTYTQQDLAKLLTAPKQESLTAGEAAPVAQITSLTEAVNQSALLNSQRLPPTPPGRRYKFKPSSDAPAPPEFTYFPMYYVN</sequence>